<dbReference type="Proteomes" id="UP000478740">
    <property type="component" value="Unassembled WGS sequence"/>
</dbReference>
<keyword evidence="2" id="KW-1185">Reference proteome</keyword>
<protein>
    <recommendedName>
        <fullName evidence="3">N-acetyltransferase</fullName>
    </recommendedName>
</protein>
<evidence type="ECO:0008006" key="3">
    <source>
        <dbReference type="Google" id="ProtNLM"/>
    </source>
</evidence>
<dbReference type="AlphaFoldDB" id="A0A6L6IX29"/>
<dbReference type="RefSeq" id="WP_155044960.1">
    <property type="nucleotide sequence ID" value="NZ_WMIH01000011.1"/>
</dbReference>
<reference evidence="1 2" key="1">
    <citation type="submission" date="2019-11" db="EMBL/GenBank/DDBJ databases">
        <authorList>
            <person name="Dong K."/>
        </authorList>
    </citation>
    <scope>NUCLEOTIDE SEQUENCE [LARGE SCALE GENOMIC DNA]</scope>
    <source>
        <strain evidence="1 2">DK608</strain>
    </source>
</reference>
<proteinExistence type="predicted"/>
<name>A0A6L6IX29_9RHOB</name>
<accession>A0A6L6IX29</accession>
<dbReference type="EMBL" id="WMII01000011">
    <property type="protein sequence ID" value="MTH65075.1"/>
    <property type="molecule type" value="Genomic_DNA"/>
</dbReference>
<evidence type="ECO:0000313" key="1">
    <source>
        <dbReference type="EMBL" id="MTH65075.1"/>
    </source>
</evidence>
<sequence>MTCRSVVLEPVTRAVIADLIPRLRPVDRLELDLMGTGEAERDLERLAGQSRRSMAAYMSGELVCIFGIKAMGILSDVGCPWAMMTRQVDRPEVRRAFIANSGPVVDWLGQDVRRMWNLVAEENTTAIRWLKWLGFRFDGRAVTVQGHRLLHFEMETKDVR</sequence>
<evidence type="ECO:0000313" key="2">
    <source>
        <dbReference type="Proteomes" id="UP000478740"/>
    </source>
</evidence>
<comment type="caution">
    <text evidence="1">The sequence shown here is derived from an EMBL/GenBank/DDBJ whole genome shotgun (WGS) entry which is preliminary data.</text>
</comment>
<organism evidence="1 2">
    <name type="scientific">Paracoccus shanxieyensis</name>
    <dbReference type="NCBI Taxonomy" id="2675752"/>
    <lineage>
        <taxon>Bacteria</taxon>
        <taxon>Pseudomonadati</taxon>
        <taxon>Pseudomonadota</taxon>
        <taxon>Alphaproteobacteria</taxon>
        <taxon>Rhodobacterales</taxon>
        <taxon>Paracoccaceae</taxon>
        <taxon>Paracoccus</taxon>
    </lineage>
</organism>
<gene>
    <name evidence="1" type="ORF">GL284_12445</name>
</gene>